<reference evidence="1 2" key="1">
    <citation type="submission" date="2019-04" db="EMBL/GenBank/DDBJ databases">
        <title>Genome of a novel bacterium Candidatus Jettenia ecosi reconstructed from metagenome of an anammox bioreactor.</title>
        <authorList>
            <person name="Mardanov A.V."/>
            <person name="Beletsky A.V."/>
            <person name="Ravin N.V."/>
            <person name="Botchkova E.A."/>
            <person name="Litti Y.V."/>
            <person name="Nozhevnikova A.N."/>
        </authorList>
    </citation>
    <scope>NUCLEOTIDE SEQUENCE [LARGE SCALE GENOMIC DNA]</scope>
    <source>
        <strain evidence="1">J2</strain>
    </source>
</reference>
<dbReference type="AlphaFoldDB" id="A0A533Q7W5"/>
<proteinExistence type="predicted"/>
<dbReference type="EMBL" id="SULG01000116">
    <property type="protein sequence ID" value="TLD40249.1"/>
    <property type="molecule type" value="Genomic_DNA"/>
</dbReference>
<evidence type="ECO:0000313" key="1">
    <source>
        <dbReference type="EMBL" id="TLD40249.1"/>
    </source>
</evidence>
<name>A0A533Q7W5_9BACT</name>
<comment type="caution">
    <text evidence="1">The sequence shown here is derived from an EMBL/GenBank/DDBJ whole genome shotgun (WGS) entry which is preliminary data.</text>
</comment>
<evidence type="ECO:0000313" key="2">
    <source>
        <dbReference type="Proteomes" id="UP000319783"/>
    </source>
</evidence>
<dbReference type="Proteomes" id="UP000319783">
    <property type="component" value="Unassembled WGS sequence"/>
</dbReference>
<protein>
    <submittedName>
        <fullName evidence="1">Uncharacterized protein</fullName>
    </submittedName>
</protein>
<organism evidence="1 2">
    <name type="scientific">Candidatus Jettenia ecosi</name>
    <dbReference type="NCBI Taxonomy" id="2494326"/>
    <lineage>
        <taxon>Bacteria</taxon>
        <taxon>Pseudomonadati</taxon>
        <taxon>Planctomycetota</taxon>
        <taxon>Candidatus Brocadiia</taxon>
        <taxon>Candidatus Brocadiales</taxon>
        <taxon>Candidatus Brocadiaceae</taxon>
        <taxon>Candidatus Jettenia</taxon>
    </lineage>
</organism>
<sequence length="56" mass="6280">MFEIPIHLNKAAPLGAIQEKTDSMQGKALVLLFRREYMIRSSNPKGLPCGIEIPKQ</sequence>
<gene>
    <name evidence="1" type="ORF">JETT_3481</name>
</gene>
<accession>A0A533Q7W5</accession>